<dbReference type="InterPro" id="IPR004154">
    <property type="entry name" value="Anticodon-bd"/>
</dbReference>
<evidence type="ECO:0000256" key="7">
    <source>
        <dbReference type="ARBA" id="ARBA00022840"/>
    </source>
</evidence>
<dbReference type="SUPFAM" id="SSF55186">
    <property type="entry name" value="ThrRS/AlaRS common domain"/>
    <property type="match status" value="1"/>
</dbReference>
<comment type="catalytic activity">
    <reaction evidence="11">
        <text>tRNA(Thr) + L-threonine + ATP = L-threonyl-tRNA(Thr) + AMP + diphosphate + H(+)</text>
        <dbReference type="Rhea" id="RHEA:24624"/>
        <dbReference type="Rhea" id="RHEA-COMP:9670"/>
        <dbReference type="Rhea" id="RHEA-COMP:9704"/>
        <dbReference type="ChEBI" id="CHEBI:15378"/>
        <dbReference type="ChEBI" id="CHEBI:30616"/>
        <dbReference type="ChEBI" id="CHEBI:33019"/>
        <dbReference type="ChEBI" id="CHEBI:57926"/>
        <dbReference type="ChEBI" id="CHEBI:78442"/>
        <dbReference type="ChEBI" id="CHEBI:78534"/>
        <dbReference type="ChEBI" id="CHEBI:456215"/>
        <dbReference type="EC" id="6.1.1.3"/>
    </reaction>
</comment>
<dbReference type="Gene3D" id="3.30.930.10">
    <property type="entry name" value="Bira Bifunctional Protein, Domain 2"/>
    <property type="match status" value="1"/>
</dbReference>
<dbReference type="PROSITE" id="PS50862">
    <property type="entry name" value="AA_TRNA_LIGASE_II"/>
    <property type="match status" value="1"/>
</dbReference>
<reference evidence="15" key="1">
    <citation type="submission" date="2022-08" db="EMBL/GenBank/DDBJ databases">
        <title>Novel sulphate-reducing endosymbionts in the free-living metamonad Anaeramoeba.</title>
        <authorList>
            <person name="Jerlstrom-Hultqvist J."/>
            <person name="Cepicka I."/>
            <person name="Gallot-Lavallee L."/>
            <person name="Salas-Leiva D."/>
            <person name="Curtis B.A."/>
            <person name="Zahonova K."/>
            <person name="Pipaliya S."/>
            <person name="Dacks J."/>
            <person name="Roger A.J."/>
        </authorList>
    </citation>
    <scope>NUCLEOTIDE SEQUENCE</scope>
    <source>
        <strain evidence="15">Busselton2</strain>
    </source>
</reference>
<dbReference type="AlphaFoldDB" id="A0AAV8A8E1"/>
<keyword evidence="6" id="KW-0547">Nucleotide-binding</keyword>
<evidence type="ECO:0000313" key="15">
    <source>
        <dbReference type="EMBL" id="KAJ3450548.1"/>
    </source>
</evidence>
<keyword evidence="5 15" id="KW-0436">Ligase</keyword>
<dbReference type="EC" id="6.1.1.3" evidence="3"/>
<comment type="similarity">
    <text evidence="2">Belongs to the class-II aminoacyl-tRNA synthetase family.</text>
</comment>
<evidence type="ECO:0000256" key="9">
    <source>
        <dbReference type="ARBA" id="ARBA00023146"/>
    </source>
</evidence>
<dbReference type="InterPro" id="IPR033728">
    <property type="entry name" value="ThrRS_core"/>
</dbReference>
<dbReference type="FunFam" id="3.30.930.10:FF:000019">
    <property type="entry name" value="Threonine--tRNA ligase"/>
    <property type="match status" value="1"/>
</dbReference>
<feature type="compositionally biased region" description="Basic and acidic residues" evidence="13">
    <location>
        <begin position="27"/>
        <end position="37"/>
    </location>
</feature>
<dbReference type="GO" id="GO:0004829">
    <property type="term" value="F:threonine-tRNA ligase activity"/>
    <property type="evidence" value="ECO:0007669"/>
    <property type="project" value="UniProtKB-EC"/>
</dbReference>
<dbReference type="GO" id="GO:0005739">
    <property type="term" value="C:mitochondrion"/>
    <property type="evidence" value="ECO:0007669"/>
    <property type="project" value="TreeGrafter"/>
</dbReference>
<dbReference type="GO" id="GO:0005524">
    <property type="term" value="F:ATP binding"/>
    <property type="evidence" value="ECO:0007669"/>
    <property type="project" value="UniProtKB-KW"/>
</dbReference>
<evidence type="ECO:0000256" key="3">
    <source>
        <dbReference type="ARBA" id="ARBA00013163"/>
    </source>
</evidence>
<evidence type="ECO:0000256" key="4">
    <source>
        <dbReference type="ARBA" id="ARBA00022490"/>
    </source>
</evidence>
<dbReference type="InterPro" id="IPR047246">
    <property type="entry name" value="ThrRS_anticodon"/>
</dbReference>
<dbReference type="InterPro" id="IPR012947">
    <property type="entry name" value="tRNA_SAD"/>
</dbReference>
<comment type="subcellular location">
    <subcellularLocation>
        <location evidence="1">Cytoplasm</location>
    </subcellularLocation>
</comment>
<dbReference type="SUPFAM" id="SSF55681">
    <property type="entry name" value="Class II aaRS and biotin synthetases"/>
    <property type="match status" value="1"/>
</dbReference>
<dbReference type="InterPro" id="IPR006195">
    <property type="entry name" value="aa-tRNA-synth_II"/>
</dbReference>
<evidence type="ECO:0000256" key="2">
    <source>
        <dbReference type="ARBA" id="ARBA00008226"/>
    </source>
</evidence>
<dbReference type="CDD" id="cd00860">
    <property type="entry name" value="ThrRS_anticodon"/>
    <property type="match status" value="1"/>
</dbReference>
<evidence type="ECO:0000256" key="1">
    <source>
        <dbReference type="ARBA" id="ARBA00004496"/>
    </source>
</evidence>
<dbReference type="InterPro" id="IPR045864">
    <property type="entry name" value="aa-tRNA-synth_II/BPL/LPL"/>
</dbReference>
<gene>
    <name evidence="15" type="ORF">M0812_06731</name>
</gene>
<dbReference type="HAMAP" id="MF_00184">
    <property type="entry name" value="Thr_tRNA_synth"/>
    <property type="match status" value="1"/>
</dbReference>
<dbReference type="PANTHER" id="PTHR11451:SF46">
    <property type="entry name" value="THREONINE--TRNA LIGASE"/>
    <property type="match status" value="1"/>
</dbReference>
<comment type="caution">
    <text evidence="15">The sequence shown here is derived from an EMBL/GenBank/DDBJ whole genome shotgun (WGS) entry which is preliminary data.</text>
</comment>
<keyword evidence="9" id="KW-0030">Aminoacyl-tRNA synthetase</keyword>
<organism evidence="15 16">
    <name type="scientific">Anaeramoeba flamelloides</name>
    <dbReference type="NCBI Taxonomy" id="1746091"/>
    <lineage>
        <taxon>Eukaryota</taxon>
        <taxon>Metamonada</taxon>
        <taxon>Anaeramoebidae</taxon>
        <taxon>Anaeramoeba</taxon>
    </lineage>
</organism>
<name>A0AAV8A8E1_9EUKA</name>
<feature type="domain" description="Aminoacyl-transfer RNA synthetases class-II family profile" evidence="14">
    <location>
        <begin position="332"/>
        <end position="600"/>
    </location>
</feature>
<dbReference type="SUPFAM" id="SSF81271">
    <property type="entry name" value="TGS-like"/>
    <property type="match status" value="1"/>
</dbReference>
<dbReference type="Pfam" id="PF03129">
    <property type="entry name" value="HGTP_anticodon"/>
    <property type="match status" value="1"/>
</dbReference>
<dbReference type="InterPro" id="IPR018163">
    <property type="entry name" value="Thr/Ala-tRNA-synth_IIc_edit"/>
</dbReference>
<keyword evidence="7" id="KW-0067">ATP-binding</keyword>
<accession>A0AAV8A8E1</accession>
<dbReference type="InterPro" id="IPR012676">
    <property type="entry name" value="TGS-like"/>
</dbReference>
<evidence type="ECO:0000256" key="11">
    <source>
        <dbReference type="ARBA" id="ARBA00049515"/>
    </source>
</evidence>
<dbReference type="Gene3D" id="3.40.50.800">
    <property type="entry name" value="Anticodon-binding domain"/>
    <property type="match status" value="1"/>
</dbReference>
<dbReference type="CDD" id="cd01667">
    <property type="entry name" value="TGS_ThrRS"/>
    <property type="match status" value="1"/>
</dbReference>
<dbReference type="Pfam" id="PF00587">
    <property type="entry name" value="tRNA-synt_2b"/>
    <property type="match status" value="1"/>
</dbReference>
<evidence type="ECO:0000256" key="12">
    <source>
        <dbReference type="ARBA" id="ARBA00072369"/>
    </source>
</evidence>
<dbReference type="EMBL" id="JANTQA010000012">
    <property type="protein sequence ID" value="KAJ3450548.1"/>
    <property type="molecule type" value="Genomic_DNA"/>
</dbReference>
<evidence type="ECO:0000256" key="10">
    <source>
        <dbReference type="ARBA" id="ARBA00031900"/>
    </source>
</evidence>
<sequence length="728" mass="85222">MSQDQKKNQNQNKKQKQKKKQTKNNQPKKEPVNLDELPPREFVDYRLKLYEKFKSEEKKPEPFAIKITFPGGQVLDAEAHVSTPYEVGKAVDKKMADTSVIARINHKDFWEMNRPLVASCSIEFFDFQSEEGQEVFWHSSAHMLGEAIELLYGSHLCIGPAVDTGFYYDVYLENDQVINEGNFNDIERMLKKISARRSPFERLEVTKEQALEMFKHNKFKVELISEKIKDGTICTVYRSGGFIDLCRGPHLPHTGKARFFMVNKAARSFWKGDVNREPLQRVYGISFPQNKDLKQYKRFLIQAKERHHKKIGLQQELFFFSPLSPGCCFFLPEGAAIYRNLMKFIREQYWKRGFKEVLTPNIFSKKLWETSGHWGHYEENMFSFKVENETYSLKPMNCPSHCVMFGVRPRSHRELPLRIADFGALHRNEFSGALSGLTRVRRFQQDDAHIFCTPDQVETELIDALDFVKTVYGTLKLDYFYVLSTKPEKAMGDPELWDKAETILKEGLENSGIAWKLNEGDGAFYGPKIDLLCKDSLNRKHQCATIQLDFQLPIRFDLKYKPEKQEKDKIYRPVMIHRAVLGSVERMYAILCEHFGGKWPFWLSPRQIMVVPISPDNFEYAKKVMNIFKEKKFYAQVELSGKKLNKKIRESQLAQFNFIFVVGKKEQNNGTINVRTRDNVVHGVKSIDTVMKYLKRLRKERKEISFDQIEKTEEVKEIKENEKEEKKN</sequence>
<evidence type="ECO:0000313" key="16">
    <source>
        <dbReference type="Proteomes" id="UP001146793"/>
    </source>
</evidence>
<dbReference type="GO" id="GO:0006435">
    <property type="term" value="P:threonyl-tRNA aminoacylation"/>
    <property type="evidence" value="ECO:0007669"/>
    <property type="project" value="InterPro"/>
</dbReference>
<dbReference type="FunFam" id="3.30.980.10:FF:000005">
    <property type="entry name" value="Threonyl-tRNA synthetase, mitochondrial"/>
    <property type="match status" value="1"/>
</dbReference>
<keyword evidence="8" id="KW-0648">Protein biosynthesis</keyword>
<dbReference type="CDD" id="cd00771">
    <property type="entry name" value="ThrRS_core"/>
    <property type="match status" value="1"/>
</dbReference>
<dbReference type="InterPro" id="IPR002314">
    <property type="entry name" value="aa-tRNA-synt_IIb"/>
</dbReference>
<keyword evidence="4" id="KW-0963">Cytoplasm</keyword>
<feature type="region of interest" description="Disordered" evidence="13">
    <location>
        <begin position="1"/>
        <end position="37"/>
    </location>
</feature>
<evidence type="ECO:0000259" key="14">
    <source>
        <dbReference type="PROSITE" id="PS50862"/>
    </source>
</evidence>
<dbReference type="FunFam" id="3.40.50.800:FF:000003">
    <property type="entry name" value="Threonine--tRNA ligase 2, cytoplasmic"/>
    <property type="match status" value="1"/>
</dbReference>
<dbReference type="InterPro" id="IPR012675">
    <property type="entry name" value="Beta-grasp_dom_sf"/>
</dbReference>
<dbReference type="Gene3D" id="3.10.20.30">
    <property type="match status" value="1"/>
</dbReference>
<dbReference type="Proteomes" id="UP001146793">
    <property type="component" value="Unassembled WGS sequence"/>
</dbReference>
<dbReference type="Gene3D" id="3.30.980.10">
    <property type="entry name" value="Threonyl-trna Synthetase, Chain A, domain 2"/>
    <property type="match status" value="1"/>
</dbReference>
<evidence type="ECO:0000256" key="6">
    <source>
        <dbReference type="ARBA" id="ARBA00022741"/>
    </source>
</evidence>
<evidence type="ECO:0000256" key="5">
    <source>
        <dbReference type="ARBA" id="ARBA00022598"/>
    </source>
</evidence>
<protein>
    <recommendedName>
        <fullName evidence="12">Probable threonine--tRNA ligase, cytoplasmic</fullName>
        <ecNumber evidence="3">6.1.1.3</ecNumber>
    </recommendedName>
    <alternativeName>
        <fullName evidence="10">Threonyl-tRNA synthetase</fullName>
    </alternativeName>
</protein>
<dbReference type="InterPro" id="IPR036621">
    <property type="entry name" value="Anticodon-bd_dom_sf"/>
</dbReference>
<dbReference type="Pfam" id="PF07973">
    <property type="entry name" value="tRNA_SAD"/>
    <property type="match status" value="1"/>
</dbReference>
<evidence type="ECO:0000256" key="13">
    <source>
        <dbReference type="SAM" id="MobiDB-lite"/>
    </source>
</evidence>
<proteinExistence type="inferred from homology"/>
<feature type="compositionally biased region" description="Basic residues" evidence="13">
    <location>
        <begin position="13"/>
        <end position="22"/>
    </location>
</feature>
<dbReference type="PANTHER" id="PTHR11451">
    <property type="entry name" value="THREONINE-TRNA LIGASE"/>
    <property type="match status" value="1"/>
</dbReference>
<dbReference type="InterPro" id="IPR002320">
    <property type="entry name" value="Thr-tRNA-ligase_IIa"/>
</dbReference>
<dbReference type="NCBIfam" id="TIGR00418">
    <property type="entry name" value="thrS"/>
    <property type="match status" value="1"/>
</dbReference>
<dbReference type="SUPFAM" id="SSF52954">
    <property type="entry name" value="Class II aaRS ABD-related"/>
    <property type="match status" value="1"/>
</dbReference>
<dbReference type="SMART" id="SM00863">
    <property type="entry name" value="tRNA_SAD"/>
    <property type="match status" value="1"/>
</dbReference>
<evidence type="ECO:0000256" key="8">
    <source>
        <dbReference type="ARBA" id="ARBA00022917"/>
    </source>
</evidence>
<dbReference type="PRINTS" id="PR01047">
    <property type="entry name" value="TRNASYNTHTHR"/>
</dbReference>